<dbReference type="PANTHER" id="PTHR31213">
    <property type="entry name" value="OS08G0374000 PROTEIN-RELATED"/>
    <property type="match status" value="1"/>
</dbReference>
<dbReference type="InterPro" id="IPR023393">
    <property type="entry name" value="START-like_dom_sf"/>
</dbReference>
<dbReference type="Pfam" id="PF00407">
    <property type="entry name" value="Bet_v_1"/>
    <property type="match status" value="1"/>
</dbReference>
<dbReference type="PANTHER" id="PTHR31213:SF17">
    <property type="entry name" value="MAJOR ALLERGEN PRU AR 1-LIKE"/>
    <property type="match status" value="1"/>
</dbReference>
<dbReference type="Proteomes" id="UP000594638">
    <property type="component" value="Unassembled WGS sequence"/>
</dbReference>
<keyword evidence="4" id="KW-1185">Reference proteome</keyword>
<comment type="caution">
    <text evidence="3">The sequence shown here is derived from an EMBL/GenBank/DDBJ whole genome shotgun (WGS) entry which is preliminary data.</text>
</comment>
<proteinExistence type="inferred from homology"/>
<dbReference type="InterPro" id="IPR024949">
    <property type="entry name" value="Bet_v_I_allergen"/>
</dbReference>
<organism evidence="3 4">
    <name type="scientific">Olea europaea subsp. europaea</name>
    <dbReference type="NCBI Taxonomy" id="158383"/>
    <lineage>
        <taxon>Eukaryota</taxon>
        <taxon>Viridiplantae</taxon>
        <taxon>Streptophyta</taxon>
        <taxon>Embryophyta</taxon>
        <taxon>Tracheophyta</taxon>
        <taxon>Spermatophyta</taxon>
        <taxon>Magnoliopsida</taxon>
        <taxon>eudicotyledons</taxon>
        <taxon>Gunneridae</taxon>
        <taxon>Pentapetalae</taxon>
        <taxon>asterids</taxon>
        <taxon>lamiids</taxon>
        <taxon>Lamiales</taxon>
        <taxon>Oleaceae</taxon>
        <taxon>Oleeae</taxon>
        <taxon>Olea</taxon>
    </lineage>
</organism>
<feature type="domain" description="Bet v I/Major latex protein" evidence="2">
    <location>
        <begin position="1"/>
        <end position="155"/>
    </location>
</feature>
<dbReference type="EMBL" id="CACTIH010007274">
    <property type="protein sequence ID" value="CAA3007421.1"/>
    <property type="molecule type" value="Genomic_DNA"/>
</dbReference>
<dbReference type="GO" id="GO:0006952">
    <property type="term" value="P:defense response"/>
    <property type="evidence" value="ECO:0007669"/>
    <property type="project" value="InterPro"/>
</dbReference>
<accession>A0A8S0TQK6</accession>
<dbReference type="GO" id="GO:0009738">
    <property type="term" value="P:abscisic acid-activated signaling pathway"/>
    <property type="evidence" value="ECO:0007669"/>
    <property type="project" value="InterPro"/>
</dbReference>
<dbReference type="Gramene" id="OE9A005812T1">
    <property type="protein sequence ID" value="OE9A005812C1"/>
    <property type="gene ID" value="OE9A005812"/>
</dbReference>
<dbReference type="SUPFAM" id="SSF55961">
    <property type="entry name" value="Bet v1-like"/>
    <property type="match status" value="1"/>
</dbReference>
<dbReference type="GO" id="GO:0010427">
    <property type="term" value="F:abscisic acid binding"/>
    <property type="evidence" value="ECO:0007669"/>
    <property type="project" value="InterPro"/>
</dbReference>
<evidence type="ECO:0000259" key="2">
    <source>
        <dbReference type="SMART" id="SM01037"/>
    </source>
</evidence>
<dbReference type="GO" id="GO:0038023">
    <property type="term" value="F:signaling receptor activity"/>
    <property type="evidence" value="ECO:0007669"/>
    <property type="project" value="InterPro"/>
</dbReference>
<dbReference type="InterPro" id="IPR050279">
    <property type="entry name" value="Plant_def-hormone_signal"/>
</dbReference>
<dbReference type="AlphaFoldDB" id="A0A8S0TQK6"/>
<evidence type="ECO:0000256" key="1">
    <source>
        <dbReference type="ARBA" id="ARBA00009744"/>
    </source>
</evidence>
<dbReference type="PRINTS" id="PR00634">
    <property type="entry name" value="BETALLERGEN"/>
</dbReference>
<dbReference type="GO" id="GO:0005737">
    <property type="term" value="C:cytoplasm"/>
    <property type="evidence" value="ECO:0007669"/>
    <property type="project" value="TreeGrafter"/>
</dbReference>
<dbReference type="OrthoDB" id="1626478at2759"/>
<dbReference type="FunFam" id="3.30.530.20:FF:000007">
    <property type="entry name" value="Major pollen allergen Bet v 1-A"/>
    <property type="match status" value="1"/>
</dbReference>
<dbReference type="CDD" id="cd07816">
    <property type="entry name" value="Bet_v1-like"/>
    <property type="match status" value="1"/>
</dbReference>
<protein>
    <submittedName>
        <fullName evidence="3">Major allergen Pru ar 1-like</fullName>
    </submittedName>
</protein>
<dbReference type="GO" id="GO:0004864">
    <property type="term" value="F:protein phosphatase inhibitor activity"/>
    <property type="evidence" value="ECO:0007669"/>
    <property type="project" value="InterPro"/>
</dbReference>
<evidence type="ECO:0000313" key="4">
    <source>
        <dbReference type="Proteomes" id="UP000594638"/>
    </source>
</evidence>
<evidence type="ECO:0000313" key="3">
    <source>
        <dbReference type="EMBL" id="CAA3007421.1"/>
    </source>
</evidence>
<sequence length="161" mass="17417">MGAITVTEEFTSPVSASRLFKALILDADNLIPKIAPQAVKNVEIIEGAGGPGTIKQMNFAEGSEFKYVKHRIDALDKEKMSYSYTLIEGDALTNILESISYEIKIESTPEGGSKGKNSSTYHTKPGVEIKEEDIKAGKEKAAGVFKAVEAYLLANPDAYVN</sequence>
<dbReference type="GO" id="GO:0005634">
    <property type="term" value="C:nucleus"/>
    <property type="evidence" value="ECO:0007669"/>
    <property type="project" value="TreeGrafter"/>
</dbReference>
<gene>
    <name evidence="3" type="ORF">OLEA9_A005812</name>
</gene>
<dbReference type="SMART" id="SM01037">
    <property type="entry name" value="Bet_v_1"/>
    <property type="match status" value="1"/>
</dbReference>
<reference evidence="3 4" key="1">
    <citation type="submission" date="2019-12" db="EMBL/GenBank/DDBJ databases">
        <authorList>
            <person name="Alioto T."/>
            <person name="Alioto T."/>
            <person name="Gomez Garrido J."/>
        </authorList>
    </citation>
    <scope>NUCLEOTIDE SEQUENCE [LARGE SCALE GENOMIC DNA]</scope>
</reference>
<comment type="similarity">
    <text evidence="1">Belongs to the BetVI family.</text>
</comment>
<dbReference type="InterPro" id="IPR000916">
    <property type="entry name" value="Bet_v_I/MLP"/>
</dbReference>
<dbReference type="Gene3D" id="3.30.530.20">
    <property type="match status" value="1"/>
</dbReference>
<name>A0A8S0TQK6_OLEEU</name>